<keyword evidence="2" id="KW-1185">Reference proteome</keyword>
<organism evidence="1 2">
    <name type="scientific">Benzoatithermus flavus</name>
    <dbReference type="NCBI Taxonomy" id="3108223"/>
    <lineage>
        <taxon>Bacteria</taxon>
        <taxon>Pseudomonadati</taxon>
        <taxon>Pseudomonadota</taxon>
        <taxon>Alphaproteobacteria</taxon>
        <taxon>Geminicoccales</taxon>
        <taxon>Geminicoccaceae</taxon>
        <taxon>Benzoatithermus</taxon>
    </lineage>
</organism>
<dbReference type="RefSeq" id="WP_418159006.1">
    <property type="nucleotide sequence ID" value="NZ_JBBLZC010000006.1"/>
</dbReference>
<protein>
    <submittedName>
        <fullName evidence="1">Type II toxin-antitoxin system VapB family antitoxin</fullName>
    </submittedName>
</protein>
<evidence type="ECO:0000313" key="1">
    <source>
        <dbReference type="EMBL" id="MEK0083164.1"/>
    </source>
</evidence>
<dbReference type="Proteomes" id="UP001375743">
    <property type="component" value="Unassembled WGS sequence"/>
</dbReference>
<sequence length="59" mass="6788">MAEALRRTGLETKKAAIDEALRRLVQLEQKDIRALRGIGWEGDLEAWRQDDEPGEKPTR</sequence>
<reference evidence="1 2" key="1">
    <citation type="submission" date="2024-01" db="EMBL/GenBank/DDBJ databases">
        <title>Multi-omics insights into the function and evolution of sodium benzoate biodegradation pathways in Benzoatithermus flavus gen. nov., sp. nov. from hot spring.</title>
        <authorList>
            <person name="Hu C.-J."/>
            <person name="Li W.-J."/>
        </authorList>
    </citation>
    <scope>NUCLEOTIDE SEQUENCE [LARGE SCALE GENOMIC DNA]</scope>
    <source>
        <strain evidence="1 2">SYSU G07066</strain>
    </source>
</reference>
<evidence type="ECO:0000313" key="2">
    <source>
        <dbReference type="Proteomes" id="UP001375743"/>
    </source>
</evidence>
<dbReference type="InterPro" id="IPR019239">
    <property type="entry name" value="VapB_antitoxin"/>
</dbReference>
<comment type="caution">
    <text evidence="1">The sequence shown here is derived from an EMBL/GenBank/DDBJ whole genome shotgun (WGS) entry which is preliminary data.</text>
</comment>
<gene>
    <name evidence="1" type="ORF">U1T56_08370</name>
</gene>
<dbReference type="EMBL" id="JBBLZC010000006">
    <property type="protein sequence ID" value="MEK0083164.1"/>
    <property type="molecule type" value="Genomic_DNA"/>
</dbReference>
<proteinExistence type="predicted"/>
<accession>A0ABU8XQH3</accession>
<dbReference type="Pfam" id="PF09957">
    <property type="entry name" value="VapB_antitoxin"/>
    <property type="match status" value="1"/>
</dbReference>
<name>A0ABU8XQH3_9PROT</name>